<reference evidence="1" key="1">
    <citation type="submission" date="2021-01" db="EMBL/GenBank/DDBJ databases">
        <title>Fulvivirga kasyanovii gen. nov., sp nov., a novel member of the phylum Bacteroidetes isolated from seawater in a mussel farm.</title>
        <authorList>
            <person name="Zhao L.-H."/>
            <person name="Wang Z.-J."/>
        </authorList>
    </citation>
    <scope>NUCLEOTIDE SEQUENCE</scope>
    <source>
        <strain evidence="1">29W222</strain>
    </source>
</reference>
<gene>
    <name evidence="1" type="ORF">JMN32_10160</name>
</gene>
<protein>
    <submittedName>
        <fullName evidence="1">Uncharacterized protein</fullName>
    </submittedName>
</protein>
<organism evidence="1 2">
    <name type="scientific">Fulvivirga marina</name>
    <dbReference type="NCBI Taxonomy" id="2494733"/>
    <lineage>
        <taxon>Bacteria</taxon>
        <taxon>Pseudomonadati</taxon>
        <taxon>Bacteroidota</taxon>
        <taxon>Cytophagia</taxon>
        <taxon>Cytophagales</taxon>
        <taxon>Fulvivirgaceae</taxon>
        <taxon>Fulvivirga</taxon>
    </lineage>
</organism>
<accession>A0A937FY97</accession>
<name>A0A937FY97_9BACT</name>
<dbReference type="AlphaFoldDB" id="A0A937FY97"/>
<comment type="caution">
    <text evidence="1">The sequence shown here is derived from an EMBL/GenBank/DDBJ whole genome shotgun (WGS) entry which is preliminary data.</text>
</comment>
<keyword evidence="2" id="KW-1185">Reference proteome</keyword>
<sequence length="88" mass="9810">MAVDIWQQTGTEGYNFFQVLPLYNRNNIAVEPVKCSVNVFNNEFGLITLAPGAMLCLAFGIEASNKFSMPDSLINLQTNKKCNEPIDH</sequence>
<proteinExistence type="predicted"/>
<evidence type="ECO:0000313" key="2">
    <source>
        <dbReference type="Proteomes" id="UP000614216"/>
    </source>
</evidence>
<dbReference type="RefSeq" id="WP_202856210.1">
    <property type="nucleotide sequence ID" value="NZ_JAEUGD010000031.1"/>
</dbReference>
<evidence type="ECO:0000313" key="1">
    <source>
        <dbReference type="EMBL" id="MBL6446676.1"/>
    </source>
</evidence>
<dbReference type="Proteomes" id="UP000614216">
    <property type="component" value="Unassembled WGS sequence"/>
</dbReference>
<dbReference type="EMBL" id="JAEUGD010000031">
    <property type="protein sequence ID" value="MBL6446676.1"/>
    <property type="molecule type" value="Genomic_DNA"/>
</dbReference>